<feature type="region of interest" description="Disordered" evidence="1">
    <location>
        <begin position="322"/>
        <end position="363"/>
    </location>
</feature>
<dbReference type="EMBL" id="LK052937">
    <property type="protein sequence ID" value="CDR37092.1"/>
    <property type="molecule type" value="Genomic_DNA"/>
</dbReference>
<dbReference type="InterPro" id="IPR011009">
    <property type="entry name" value="Kinase-like_dom_sf"/>
</dbReference>
<name>A0A061AHR7_RHOTO</name>
<feature type="compositionally biased region" description="Gly residues" evidence="1">
    <location>
        <begin position="344"/>
        <end position="361"/>
    </location>
</feature>
<protein>
    <submittedName>
        <fullName evidence="2">RHTO0S02e10660g1_1</fullName>
    </submittedName>
</protein>
<evidence type="ECO:0000313" key="2">
    <source>
        <dbReference type="EMBL" id="CDR37092.1"/>
    </source>
</evidence>
<dbReference type="OrthoDB" id="3182995at2759"/>
<gene>
    <name evidence="2" type="ORF">RHTO0S_02e10660g</name>
</gene>
<accession>A0A061AHR7</accession>
<evidence type="ECO:0000256" key="1">
    <source>
        <dbReference type="SAM" id="MobiDB-lite"/>
    </source>
</evidence>
<reference evidence="2" key="1">
    <citation type="journal article" date="2014" name="Genome Announc.">
        <title>Draft genome sequence of Rhodosporidium toruloides CECT1137, an oleaginous yeast of biotechnological interest.</title>
        <authorList>
            <person name="Morin N."/>
            <person name="Calcas X."/>
            <person name="Devillers H."/>
            <person name="Durrens P."/>
            <person name="Sherman D.J."/>
            <person name="Nicaud J.-M."/>
            <person name="Neuveglise C."/>
        </authorList>
    </citation>
    <scope>NUCLEOTIDE SEQUENCE</scope>
    <source>
        <strain evidence="2">CECT1137</strain>
    </source>
</reference>
<organism evidence="2">
    <name type="scientific">Rhodotorula toruloides</name>
    <name type="common">Yeast</name>
    <name type="synonym">Rhodosporidium toruloides</name>
    <dbReference type="NCBI Taxonomy" id="5286"/>
    <lineage>
        <taxon>Eukaryota</taxon>
        <taxon>Fungi</taxon>
        <taxon>Dikarya</taxon>
        <taxon>Basidiomycota</taxon>
        <taxon>Pucciniomycotina</taxon>
        <taxon>Microbotryomycetes</taxon>
        <taxon>Sporidiobolales</taxon>
        <taxon>Sporidiobolaceae</taxon>
        <taxon>Rhodotorula</taxon>
    </lineage>
</organism>
<dbReference type="SUPFAM" id="SSF56112">
    <property type="entry name" value="Protein kinase-like (PK-like)"/>
    <property type="match status" value="1"/>
</dbReference>
<proteinExistence type="predicted"/>
<dbReference type="AlphaFoldDB" id="A0A061AHR7"/>
<sequence length="616" mass="67804">MRMKQALNTRIPPRNFVCTPTSTELAAIAAGERVRLTPPLTQRVIRPDEIGGREAAIPLTIEPINETEISYFEAVRRQMAGYFSNARQHPHDYLHLPPTLYRPEELGIEPTTYYSEAQLGHWLSQDLIPSARSLSDIDGDIWTIGPDTAGNRANMWPVTSADLVLSRWLGGGWEGAASAIKAVLDETLEEGRTKALAMGVYPCMINSIMTSQIRRSQHAGVENPYIPLIITNGSVFFVVLGRLDIIDGEAYGRLGFTRMESLANYPLRLLFFAHALMHRLNPTLPPPPGFSLDEALKSTIQPSVAFKSQAKAEEALRALEMAKRASDKSGAKGNQESDGTEAGRSGGTGGRAGGVAGGGEARGGRHFPLSSLLATRLRAKDIQVHSHPSPCHAYPADSCLLDSRKKLALPLRFELVVAWWGEGRGRSDPTTFELATARDSQPATDHVPTVVLDKLLSKVDSLSVAKSTALNLVFKKAWVADERATELLNEGAIFDELYRQDDAADFLVGYAGFFESTNESHYLPVTEAGEALEDWRKESDAVIEIVEQLHQRGYVHGDLAERNVVRTPAGLRLIDLGRARRAEGHECAREMEQLKKVLAGEADWLVYSFLGYHYGW</sequence>
<dbReference type="Gene3D" id="1.10.510.10">
    <property type="entry name" value="Transferase(Phosphotransferase) domain 1"/>
    <property type="match status" value="1"/>
</dbReference>